<dbReference type="Gene3D" id="3.10.510.20">
    <property type="entry name" value="YcgL domain"/>
    <property type="match status" value="1"/>
</dbReference>
<comment type="caution">
    <text evidence="3">The sequence shown here is derived from an EMBL/GenBank/DDBJ whole genome shotgun (WGS) entry which is preliminary data.</text>
</comment>
<gene>
    <name evidence="3" type="ORF">COA71_12265</name>
</gene>
<dbReference type="AlphaFoldDB" id="A0A2A5C8P5"/>
<feature type="domain" description="YcgL" evidence="2">
    <location>
        <begin position="4"/>
        <end position="88"/>
    </location>
</feature>
<proteinExistence type="inferred from homology"/>
<organism evidence="3 4">
    <name type="scientific">SAR86 cluster bacterium</name>
    <dbReference type="NCBI Taxonomy" id="2030880"/>
    <lineage>
        <taxon>Bacteria</taxon>
        <taxon>Pseudomonadati</taxon>
        <taxon>Pseudomonadota</taxon>
        <taxon>Gammaproteobacteria</taxon>
        <taxon>SAR86 cluster</taxon>
    </lineage>
</organism>
<dbReference type="PROSITE" id="PS51648">
    <property type="entry name" value="YCGL"/>
    <property type="match status" value="1"/>
</dbReference>
<name>A0A2A5C8P5_9GAMM</name>
<dbReference type="SUPFAM" id="SSF160191">
    <property type="entry name" value="YcgL-like"/>
    <property type="match status" value="1"/>
</dbReference>
<dbReference type="InterPro" id="IPR027354">
    <property type="entry name" value="YcgL_dom"/>
</dbReference>
<evidence type="ECO:0000259" key="2">
    <source>
        <dbReference type="PROSITE" id="PS51648"/>
    </source>
</evidence>
<dbReference type="Proteomes" id="UP000228987">
    <property type="component" value="Unassembled WGS sequence"/>
</dbReference>
<evidence type="ECO:0000313" key="4">
    <source>
        <dbReference type="Proteomes" id="UP000228987"/>
    </source>
</evidence>
<evidence type="ECO:0000256" key="1">
    <source>
        <dbReference type="HAMAP-Rule" id="MF_01866"/>
    </source>
</evidence>
<evidence type="ECO:0000313" key="3">
    <source>
        <dbReference type="EMBL" id="PCJ39945.1"/>
    </source>
</evidence>
<dbReference type="Pfam" id="PF05166">
    <property type="entry name" value="YcgL"/>
    <property type="match status" value="1"/>
</dbReference>
<dbReference type="InterPro" id="IPR038068">
    <property type="entry name" value="YcgL-like_sf"/>
</dbReference>
<protein>
    <recommendedName>
        <fullName evidence="1">YcgL domain-containing protein COA71_12265</fullName>
    </recommendedName>
</protein>
<dbReference type="PANTHER" id="PTHR38109">
    <property type="entry name" value="PROTEIN YCGL"/>
    <property type="match status" value="1"/>
</dbReference>
<sequence length="89" mass="10129">MKPVLCTIYKGSREDALYLYVAKSNDLSQLPEELMSRMGELKKVMTLILSTDRKLARVKAETVLEEIEKNGYFLQLPPEFDPAVITYGS</sequence>
<reference evidence="4" key="1">
    <citation type="submission" date="2017-08" db="EMBL/GenBank/DDBJ databases">
        <title>A dynamic microbial community with high functional redundancy inhabits the cold, oxic subseafloor aquifer.</title>
        <authorList>
            <person name="Tully B.J."/>
            <person name="Wheat C.G."/>
            <person name="Glazer B.T."/>
            <person name="Huber J.A."/>
        </authorList>
    </citation>
    <scope>NUCLEOTIDE SEQUENCE [LARGE SCALE GENOMIC DNA]</scope>
</reference>
<dbReference type="PANTHER" id="PTHR38109:SF1">
    <property type="entry name" value="PROTEIN YCGL"/>
    <property type="match status" value="1"/>
</dbReference>
<accession>A0A2A5C8P5</accession>
<dbReference type="EMBL" id="NVWI01000011">
    <property type="protein sequence ID" value="PCJ39945.1"/>
    <property type="molecule type" value="Genomic_DNA"/>
</dbReference>
<dbReference type="HAMAP" id="MF_01866">
    <property type="entry name" value="UPF0745"/>
    <property type="match status" value="1"/>
</dbReference>